<organism evidence="2 3">
    <name type="scientific">Natrarchaeobaculum sulfurireducens</name>
    <dbReference type="NCBI Taxonomy" id="2044521"/>
    <lineage>
        <taxon>Archaea</taxon>
        <taxon>Methanobacteriati</taxon>
        <taxon>Methanobacteriota</taxon>
        <taxon>Stenosarchaea group</taxon>
        <taxon>Halobacteria</taxon>
        <taxon>Halobacteriales</taxon>
        <taxon>Natrialbaceae</taxon>
        <taxon>Natrarchaeobaculum</taxon>
    </lineage>
</organism>
<gene>
    <name evidence="2" type="ORF">AArcMg_0669</name>
</gene>
<dbReference type="KEGG" id="nag:AArcMg_0669"/>
<name>A0A346PME6_9EURY</name>
<dbReference type="Gene3D" id="1.10.472.10">
    <property type="entry name" value="Cyclin-like"/>
    <property type="match status" value="1"/>
</dbReference>
<proteinExistence type="predicted"/>
<feature type="domain" description="Transcription factor TFIIB cyclin-like" evidence="1">
    <location>
        <begin position="19"/>
        <end position="96"/>
    </location>
</feature>
<dbReference type="InterPro" id="IPR013150">
    <property type="entry name" value="TFIIB_cyclin"/>
</dbReference>
<dbReference type="InterPro" id="IPR036915">
    <property type="entry name" value="Cyclin-like_sf"/>
</dbReference>
<dbReference type="SUPFAM" id="SSF47954">
    <property type="entry name" value="Cyclin-like"/>
    <property type="match status" value="1"/>
</dbReference>
<dbReference type="AlphaFoldDB" id="A0A346PME6"/>
<evidence type="ECO:0000313" key="2">
    <source>
        <dbReference type="EMBL" id="AXR80691.1"/>
    </source>
</evidence>
<keyword evidence="3" id="KW-1185">Reference proteome</keyword>
<dbReference type="GO" id="GO:0017025">
    <property type="term" value="F:TBP-class protein binding"/>
    <property type="evidence" value="ECO:0007669"/>
    <property type="project" value="InterPro"/>
</dbReference>
<dbReference type="Proteomes" id="UP000258613">
    <property type="component" value="Chromosome"/>
</dbReference>
<evidence type="ECO:0000313" key="3">
    <source>
        <dbReference type="Proteomes" id="UP000258613"/>
    </source>
</evidence>
<protein>
    <recommendedName>
        <fullName evidence="1">Transcription factor TFIIB cyclin-like domain-containing protein</fullName>
    </recommendedName>
</protein>
<dbReference type="Pfam" id="PF00382">
    <property type="entry name" value="TFIIB"/>
    <property type="match status" value="1"/>
</dbReference>
<dbReference type="EMBL" id="CP027033">
    <property type="protein sequence ID" value="AXR80691.1"/>
    <property type="molecule type" value="Genomic_DNA"/>
</dbReference>
<evidence type="ECO:0000259" key="1">
    <source>
        <dbReference type="Pfam" id="PF00382"/>
    </source>
</evidence>
<accession>A0A346PME6</accession>
<reference evidence="3" key="1">
    <citation type="submission" date="2018-02" db="EMBL/GenBank/DDBJ databases">
        <title>Phenotypic and genomic properties of facultatively anaerobic sulfur-reducing natronoarchaea from hypersaline soda lakes.</title>
        <authorList>
            <person name="Sorokin D.Y."/>
            <person name="Kublanov I.V."/>
            <person name="Roman P."/>
            <person name="Sinninghe Damste J.S."/>
            <person name="Golyshin P.N."/>
            <person name="Rojo D."/>
            <person name="Ciordia S."/>
            <person name="Mena M.D.C."/>
            <person name="Ferrer M."/>
            <person name="Messina E."/>
            <person name="Smedile F."/>
            <person name="La Spada G."/>
            <person name="La Cono V."/>
            <person name="Yakimov M.M."/>
        </authorList>
    </citation>
    <scope>NUCLEOTIDE SEQUENCE [LARGE SCALE GENOMIC DNA]</scope>
    <source>
        <strain evidence="3">AArc-Mg</strain>
    </source>
</reference>
<sequence>MMAEKRTIAELTGEHTLPIPAEKYLDRFTDILDVEDTVAGLARSYLEALAEARQGSSPSALAAGALWAAANTGDGETSQAAICEVSHRSDIQIRKIANTALEEHDA</sequence>